<feature type="signal peptide" evidence="2">
    <location>
        <begin position="1"/>
        <end position="21"/>
    </location>
</feature>
<comment type="caution">
    <text evidence="4">The sequence shown here is derived from an EMBL/GenBank/DDBJ whole genome shotgun (WGS) entry which is preliminary data.</text>
</comment>
<keyword evidence="2" id="KW-0732">Signal</keyword>
<feature type="chain" id="PRO_5002319480" evidence="2">
    <location>
        <begin position="22"/>
        <end position="265"/>
    </location>
</feature>
<accession>A0A0D7ENK7</accession>
<dbReference type="Pfam" id="PF01738">
    <property type="entry name" value="DLH"/>
    <property type="match status" value="1"/>
</dbReference>
<dbReference type="SUPFAM" id="SSF53474">
    <property type="entry name" value="alpha/beta-Hydrolases"/>
    <property type="match status" value="1"/>
</dbReference>
<dbReference type="InterPro" id="IPR002925">
    <property type="entry name" value="Dienelactn_hydro"/>
</dbReference>
<evidence type="ECO:0000256" key="1">
    <source>
        <dbReference type="ARBA" id="ARBA00022801"/>
    </source>
</evidence>
<dbReference type="OrthoDB" id="3647650at2"/>
<dbReference type="PANTHER" id="PTHR22946">
    <property type="entry name" value="DIENELACTONE HYDROLASE DOMAIN-CONTAINING PROTEIN-RELATED"/>
    <property type="match status" value="1"/>
</dbReference>
<proteinExistence type="predicted"/>
<feature type="domain" description="Dienelactone hydrolase" evidence="3">
    <location>
        <begin position="40"/>
        <end position="264"/>
    </location>
</feature>
<dbReference type="InterPro" id="IPR029058">
    <property type="entry name" value="AB_hydrolase_fold"/>
</dbReference>
<dbReference type="GO" id="GO:0052689">
    <property type="term" value="F:carboxylic ester hydrolase activity"/>
    <property type="evidence" value="ECO:0007669"/>
    <property type="project" value="UniProtKB-ARBA"/>
</dbReference>
<evidence type="ECO:0000313" key="4">
    <source>
        <dbReference type="EMBL" id="KIZ42216.1"/>
    </source>
</evidence>
<evidence type="ECO:0000259" key="3">
    <source>
        <dbReference type="Pfam" id="PF01738"/>
    </source>
</evidence>
<evidence type="ECO:0000256" key="2">
    <source>
        <dbReference type="SAM" id="SignalP"/>
    </source>
</evidence>
<gene>
    <name evidence="4" type="ORF">OO17_13270</name>
</gene>
<keyword evidence="1 4" id="KW-0378">Hydrolase</keyword>
<reference evidence="4 5" key="1">
    <citation type="submission" date="2014-11" db="EMBL/GenBank/DDBJ databases">
        <title>Genomics and ecophysiology of heterotrophic nitrogen fixing bacteria isolated from estuarine surface water.</title>
        <authorList>
            <person name="Bentzon-Tilia M."/>
            <person name="Severin I."/>
            <person name="Hansen L.H."/>
            <person name="Riemann L."/>
        </authorList>
    </citation>
    <scope>NUCLEOTIDE SEQUENCE [LARGE SCALE GENOMIC DNA]</scope>
    <source>
        <strain evidence="4 5">BAL398</strain>
    </source>
</reference>
<name>A0A0D7ENK7_RHOPL</name>
<protein>
    <submittedName>
        <fullName evidence="4">Dienelactone hydrolase</fullName>
    </submittedName>
</protein>
<dbReference type="EMBL" id="JXXE01000266">
    <property type="protein sequence ID" value="KIZ42216.1"/>
    <property type="molecule type" value="Genomic_DNA"/>
</dbReference>
<dbReference type="RefSeq" id="WP_044411372.1">
    <property type="nucleotide sequence ID" value="NZ_JXXE01000266.1"/>
</dbReference>
<sequence length="265" mass="28598">MRLLLILAYAAAFAAGDVAHASSLPAPRAVEIPDGGGTLHGVLYKPDGDGPFRAVIALHDCDGLAAKSDPVQPRYADWAKRLQRAGRAVLLPDSYASRELGPQCGIKDRPVLARRQRVGDILASRHWLSQQSWVAPNRISLLGWGNGASAVLWSVRPQLAIDARGPDFHSAVVFYPDCRRSARLGWSARVPTLLLIGGNDNVSSPAACRQMIDGARGRSALARIVVYPGAKHRFDRDDMVKRGHHGGDAAARADAQKRVAEWLGE</sequence>
<dbReference type="InterPro" id="IPR050261">
    <property type="entry name" value="FrsA_esterase"/>
</dbReference>
<evidence type="ECO:0000313" key="5">
    <source>
        <dbReference type="Proteomes" id="UP000032515"/>
    </source>
</evidence>
<dbReference type="AlphaFoldDB" id="A0A0D7ENK7"/>
<dbReference type="Proteomes" id="UP000032515">
    <property type="component" value="Unassembled WGS sequence"/>
</dbReference>
<dbReference type="PATRIC" id="fig|1076.23.peg.2757"/>
<dbReference type="PANTHER" id="PTHR22946:SF9">
    <property type="entry name" value="POLYKETIDE TRANSFERASE AF380"/>
    <property type="match status" value="1"/>
</dbReference>
<organism evidence="4 5">
    <name type="scientific">Rhodopseudomonas palustris</name>
    <dbReference type="NCBI Taxonomy" id="1076"/>
    <lineage>
        <taxon>Bacteria</taxon>
        <taxon>Pseudomonadati</taxon>
        <taxon>Pseudomonadota</taxon>
        <taxon>Alphaproteobacteria</taxon>
        <taxon>Hyphomicrobiales</taxon>
        <taxon>Nitrobacteraceae</taxon>
        <taxon>Rhodopseudomonas</taxon>
    </lineage>
</organism>
<dbReference type="Gene3D" id="3.40.50.1820">
    <property type="entry name" value="alpha/beta hydrolase"/>
    <property type="match status" value="1"/>
</dbReference>